<keyword evidence="4 5" id="KW-0472">Membrane</keyword>
<keyword evidence="2 5" id="KW-0812">Transmembrane</keyword>
<evidence type="ECO:0000256" key="2">
    <source>
        <dbReference type="ARBA" id="ARBA00022692"/>
    </source>
</evidence>
<comment type="subcellular location">
    <subcellularLocation>
        <location evidence="1">Membrane</location>
        <topology evidence="1">Multi-pass membrane protein</topology>
    </subcellularLocation>
</comment>
<gene>
    <name evidence="7" type="ORF">AYJ05_06565</name>
</gene>
<sequence>MAGKGKGTHGGKINTRERLQVVEHSLRSRINRVRTRFPYMLQATIGAGLAYWVAHELVGHPQPFFAPMSVVIILGLSGGDRLSRALEMAMGGVLGVAVGDLLFHSTGMTGPLQITLIVFIALIIGSLLTKSVLVSNQIVIGSILIATILPPDVSNGGLERAIDALIGCVIGIATIALLPNSPLTNGRNEISKVLAIISSVLDDVVAGLRDNDSKVIDQAMDAVNNSQTEINSMLAAAKSGKEVTKVSPLMWSSRRQLRSFERMLEPVGNCVRLVQVLARRAGVLCEDGDKVSDKQIALLEELADIALGLSTVYQKRTKVIEAQEIPALINRLRDVAAESGTEVLDKNSVLSAYAILAQTRSVAVDLMIVCGMSRESAVAQLKPTSKTPAFPPEA</sequence>
<dbReference type="GO" id="GO:0016020">
    <property type="term" value="C:membrane"/>
    <property type="evidence" value="ECO:0007669"/>
    <property type="project" value="UniProtKB-SubCell"/>
</dbReference>
<dbReference type="AlphaFoldDB" id="A0A177INE5"/>
<feature type="transmembrane region" description="Helical" evidence="5">
    <location>
        <begin position="161"/>
        <end position="178"/>
    </location>
</feature>
<dbReference type="STRING" id="1705.CA21670_11060"/>
<dbReference type="EMBL" id="LSTQ01000008">
    <property type="protein sequence ID" value="OAH30399.1"/>
    <property type="molecule type" value="Genomic_DNA"/>
</dbReference>
<dbReference type="InterPro" id="IPR049453">
    <property type="entry name" value="Memb_transporter_dom"/>
</dbReference>
<feature type="transmembrane region" description="Helical" evidence="5">
    <location>
        <begin position="110"/>
        <end position="128"/>
    </location>
</feature>
<dbReference type="Proteomes" id="UP000076947">
    <property type="component" value="Unassembled WGS sequence"/>
</dbReference>
<proteinExistence type="predicted"/>
<protein>
    <recommendedName>
        <fullName evidence="6">Integral membrane bound transporter domain-containing protein</fullName>
    </recommendedName>
</protein>
<reference evidence="8" key="1">
    <citation type="submission" date="2016-02" db="EMBL/GenBank/DDBJ databases">
        <authorList>
            <person name="Kaur G."/>
            <person name="Nair G.R."/>
            <person name="Mayilraj S."/>
        </authorList>
    </citation>
    <scope>NUCLEOTIDE SEQUENCE [LARGE SCALE GENOMIC DNA]</scope>
    <source>
        <strain evidence="8">GA-15</strain>
    </source>
</reference>
<dbReference type="OrthoDB" id="5198202at2"/>
<feature type="transmembrane region" description="Helical" evidence="5">
    <location>
        <begin position="133"/>
        <end position="149"/>
    </location>
</feature>
<evidence type="ECO:0000256" key="4">
    <source>
        <dbReference type="ARBA" id="ARBA00023136"/>
    </source>
</evidence>
<name>A0A177INE5_9CORY</name>
<feature type="transmembrane region" description="Helical" evidence="5">
    <location>
        <begin position="37"/>
        <end position="54"/>
    </location>
</feature>
<feature type="domain" description="Integral membrane bound transporter" evidence="6">
    <location>
        <begin position="50"/>
        <end position="173"/>
    </location>
</feature>
<evidence type="ECO:0000313" key="8">
    <source>
        <dbReference type="Proteomes" id="UP000076947"/>
    </source>
</evidence>
<comment type="caution">
    <text evidence="7">The sequence shown here is derived from an EMBL/GenBank/DDBJ whole genome shotgun (WGS) entry which is preliminary data.</text>
</comment>
<organism evidence="7 8">
    <name type="scientific">Corynebacterium stationis</name>
    <dbReference type="NCBI Taxonomy" id="1705"/>
    <lineage>
        <taxon>Bacteria</taxon>
        <taxon>Bacillati</taxon>
        <taxon>Actinomycetota</taxon>
        <taxon>Actinomycetes</taxon>
        <taxon>Mycobacteriales</taxon>
        <taxon>Corynebacteriaceae</taxon>
        <taxon>Corynebacterium</taxon>
    </lineage>
</organism>
<evidence type="ECO:0000256" key="5">
    <source>
        <dbReference type="SAM" id="Phobius"/>
    </source>
</evidence>
<dbReference type="RefSeq" id="WP_066838619.1">
    <property type="nucleotide sequence ID" value="NZ_LSTQ01000008.1"/>
</dbReference>
<keyword evidence="3 5" id="KW-1133">Transmembrane helix</keyword>
<evidence type="ECO:0000256" key="1">
    <source>
        <dbReference type="ARBA" id="ARBA00004141"/>
    </source>
</evidence>
<evidence type="ECO:0000256" key="3">
    <source>
        <dbReference type="ARBA" id="ARBA00022989"/>
    </source>
</evidence>
<evidence type="ECO:0000313" key="7">
    <source>
        <dbReference type="EMBL" id="OAH30399.1"/>
    </source>
</evidence>
<dbReference type="Pfam" id="PF13515">
    <property type="entry name" value="FUSC_2"/>
    <property type="match status" value="1"/>
</dbReference>
<accession>A0A177INE5</accession>
<keyword evidence="8" id="KW-1185">Reference proteome</keyword>
<evidence type="ECO:0000259" key="6">
    <source>
        <dbReference type="Pfam" id="PF13515"/>
    </source>
</evidence>